<dbReference type="InterPro" id="IPR013653">
    <property type="entry name" value="GCN5-like_dom"/>
</dbReference>
<dbReference type="Pfam" id="PF08445">
    <property type="entry name" value="FR47"/>
    <property type="match status" value="1"/>
</dbReference>
<sequence>MPHLLDNPIYNALSSAHHPISLGSKVVKYYFPSFASFAGLKDNSTANFEELYQISEPESFFIVFSIKALEISNQWKLIREINMFQLVYGHQTVPTGDESEFVDLNETHVDEMIALVQLTEPGPFLEKTIDFGNYTGIFENGKLVSMAGHRFNPTPYTEVSAVCTHPNHLGKGYAYNLLREQIKRILAKNEIPFLHVRDDNEGAIKLYQKLGFKIRTSMIAYVIKKA</sequence>
<evidence type="ECO:0000313" key="2">
    <source>
        <dbReference type="EMBL" id="TCC94331.1"/>
    </source>
</evidence>
<dbReference type="InterPro" id="IPR027365">
    <property type="entry name" value="GNAT_acetyltra_YdfB-like"/>
</dbReference>
<protein>
    <submittedName>
        <fullName evidence="2">GNAT family N-acetyltransferase</fullName>
    </submittedName>
</protein>
<dbReference type="SUPFAM" id="SSF55729">
    <property type="entry name" value="Acyl-CoA N-acyltransferases (Nat)"/>
    <property type="match status" value="1"/>
</dbReference>
<evidence type="ECO:0000313" key="3">
    <source>
        <dbReference type="Proteomes" id="UP000292884"/>
    </source>
</evidence>
<accession>A0A4R0N3A9</accession>
<organism evidence="2 3">
    <name type="scientific">Pedobacter frigiditerrae</name>
    <dbReference type="NCBI Taxonomy" id="2530452"/>
    <lineage>
        <taxon>Bacteria</taxon>
        <taxon>Pseudomonadati</taxon>
        <taxon>Bacteroidota</taxon>
        <taxon>Sphingobacteriia</taxon>
        <taxon>Sphingobacteriales</taxon>
        <taxon>Sphingobacteriaceae</taxon>
        <taxon>Pedobacter</taxon>
    </lineage>
</organism>
<keyword evidence="3" id="KW-1185">Reference proteome</keyword>
<dbReference type="PROSITE" id="PS51186">
    <property type="entry name" value="GNAT"/>
    <property type="match status" value="1"/>
</dbReference>
<proteinExistence type="predicted"/>
<dbReference type="InterPro" id="IPR016181">
    <property type="entry name" value="Acyl_CoA_acyltransferase"/>
</dbReference>
<comment type="caution">
    <text evidence="2">The sequence shown here is derived from an EMBL/GenBank/DDBJ whole genome shotgun (WGS) entry which is preliminary data.</text>
</comment>
<keyword evidence="2" id="KW-0808">Transferase</keyword>
<dbReference type="AlphaFoldDB" id="A0A4R0N3A9"/>
<dbReference type="Proteomes" id="UP000292884">
    <property type="component" value="Unassembled WGS sequence"/>
</dbReference>
<dbReference type="Gene3D" id="3.40.630.30">
    <property type="match status" value="1"/>
</dbReference>
<evidence type="ECO:0000259" key="1">
    <source>
        <dbReference type="PROSITE" id="PS51186"/>
    </source>
</evidence>
<dbReference type="RefSeq" id="WP_131552190.1">
    <property type="nucleotide sequence ID" value="NZ_SJSK01000001.1"/>
</dbReference>
<dbReference type="InterPro" id="IPR000182">
    <property type="entry name" value="GNAT_dom"/>
</dbReference>
<dbReference type="CDD" id="cd04301">
    <property type="entry name" value="NAT_SF"/>
    <property type="match status" value="1"/>
</dbReference>
<reference evidence="2 3" key="1">
    <citation type="submission" date="2019-02" db="EMBL/GenBank/DDBJ databases">
        <title>Pedobacter sp. RP-1-13 sp. nov., isolated from Arctic soil.</title>
        <authorList>
            <person name="Dahal R.H."/>
        </authorList>
    </citation>
    <scope>NUCLEOTIDE SEQUENCE [LARGE SCALE GENOMIC DNA]</scope>
    <source>
        <strain evidence="2 3">RP-1-13</strain>
    </source>
</reference>
<name>A0A4R0N3A9_9SPHI</name>
<dbReference type="OrthoDB" id="9797456at2"/>
<gene>
    <name evidence="2" type="ORF">EZ428_06050</name>
</gene>
<dbReference type="GO" id="GO:0016747">
    <property type="term" value="F:acyltransferase activity, transferring groups other than amino-acyl groups"/>
    <property type="evidence" value="ECO:0007669"/>
    <property type="project" value="InterPro"/>
</dbReference>
<dbReference type="EMBL" id="SJSK01000001">
    <property type="protein sequence ID" value="TCC94331.1"/>
    <property type="molecule type" value="Genomic_DNA"/>
</dbReference>
<feature type="domain" description="N-acetyltransferase" evidence="1">
    <location>
        <begin position="99"/>
        <end position="226"/>
    </location>
</feature>
<dbReference type="PANTHER" id="PTHR31143:SF2">
    <property type="entry name" value="FR47-LIKE DOMAIN-CONTAINING PROTEIN-RELATED"/>
    <property type="match status" value="1"/>
</dbReference>
<dbReference type="PANTHER" id="PTHR31143">
    <property type="match status" value="1"/>
</dbReference>